<sequence>MSCMGEPSTFLNQLRDYNLVPEELYKKVIKMKKKTRIQHGVYEILDWVEKERGALIKTFWECMFKDHIMHQYPIFQVFKNSMLDRPLIGCEKLPDVENPSRNEEVERKNEEQKKSLIEQQKSTKESDGEKPGPSSASSQENPTVNPSLSLLPVTCGDKKGMLCPDKFAKGEKCILTEGHWFTTGDFERISGKGENTTGAKRKFRKPLNPPDLKTMISSMEKPSTFLNQLRDYDLVPEELYQKVIKMKSRSKIQKGVYEILDCVEKTGGDSVKVFWSCVFKEHILHKYPNLRLILSSLMNESFRDCEKPPDVEKPSRNEDVEKTRVKPAQKKRLPKRRKSREETDEEEPGPSSASKLKKPDLEQSLSLLSNDEELPVTCGEKQGVLYPAKLVRGEMCILSEGHWFTPGRFETFSGKASSKKWKASIRYNNIPLQNLLKVNLSVTVKMQQENTKNTENMDTHCTDSHKPTAVEESMDEELREEEEEEIEAVDMALFELGVLPVSCGSVSGDLYKSRFVGPHTKSIRTEERWFTPVEFVKQEMFLPDGHWSKHVLCHGKTLRFLVKKKILSVHPVLCPCPLCQPKNKRDQDNDDVCYICNSGLKLVCCDECPRAFHHRCHLPPLQDDSLGDEWMCTFCVFKSNHSLWMNMSREDVLRSPVSKNTMRCEYLLLRLFKADTLGAFTYKPAEKVERYHYVISNPMWLKRVRSKLQKKKYKRVGEFVRDIELIFSNYQTFNWV</sequence>
<evidence type="ECO:0000256" key="7">
    <source>
        <dbReference type="PROSITE-ProRule" id="PRU00146"/>
    </source>
</evidence>
<protein>
    <submittedName>
        <fullName evidence="13">Nuclear body protein SP140-like protein</fullName>
    </submittedName>
</protein>
<feature type="compositionally biased region" description="Polar residues" evidence="8">
    <location>
        <begin position="134"/>
        <end position="148"/>
    </location>
</feature>
<evidence type="ECO:0000259" key="11">
    <source>
        <dbReference type="PROSITE" id="PS50864"/>
    </source>
</evidence>
<dbReference type="InterPro" id="IPR001487">
    <property type="entry name" value="Bromodomain"/>
</dbReference>
<feature type="compositionally biased region" description="Basic and acidic residues" evidence="8">
    <location>
        <begin position="93"/>
        <end position="130"/>
    </location>
</feature>
<dbReference type="Proteomes" id="UP001205998">
    <property type="component" value="Unassembled WGS sequence"/>
</dbReference>
<dbReference type="SUPFAM" id="SSF47370">
    <property type="entry name" value="Bromodomain"/>
    <property type="match status" value="1"/>
</dbReference>
<feature type="region of interest" description="Disordered" evidence="8">
    <location>
        <begin position="93"/>
        <end position="149"/>
    </location>
</feature>
<proteinExistence type="predicted"/>
<evidence type="ECO:0000256" key="4">
    <source>
        <dbReference type="ARBA" id="ARBA00022833"/>
    </source>
</evidence>
<feature type="region of interest" description="Disordered" evidence="8">
    <location>
        <begin position="450"/>
        <end position="472"/>
    </location>
</feature>
<dbReference type="Pfam" id="PF00439">
    <property type="entry name" value="Bromodomain"/>
    <property type="match status" value="1"/>
</dbReference>
<keyword evidence="5 6" id="KW-0103">Bromodomain</keyword>
<feature type="domain" description="PHD-type" evidence="10">
    <location>
        <begin position="590"/>
        <end position="638"/>
    </location>
</feature>
<evidence type="ECO:0000256" key="6">
    <source>
        <dbReference type="PROSITE-ProRule" id="PRU00035"/>
    </source>
</evidence>
<dbReference type="GO" id="GO:0008270">
    <property type="term" value="F:zinc ion binding"/>
    <property type="evidence" value="ECO:0007669"/>
    <property type="project" value="UniProtKB-KW"/>
</dbReference>
<dbReference type="SUPFAM" id="SSF57903">
    <property type="entry name" value="FYVE/PHD zinc finger"/>
    <property type="match status" value="1"/>
</dbReference>
<dbReference type="PANTHER" id="PTHR46386:SF1">
    <property type="entry name" value="NUCLEAR BODY PROTEIN SP140-LIKE PROTEIN"/>
    <property type="match status" value="1"/>
</dbReference>
<dbReference type="InterPro" id="IPR043563">
    <property type="entry name" value="Sp110/Sp140/Sp140L-like"/>
</dbReference>
<dbReference type="InterPro" id="IPR000770">
    <property type="entry name" value="SAND_dom"/>
</dbReference>
<evidence type="ECO:0000256" key="3">
    <source>
        <dbReference type="ARBA" id="ARBA00022771"/>
    </source>
</evidence>
<dbReference type="SMART" id="SM00297">
    <property type="entry name" value="BROMO"/>
    <property type="match status" value="1"/>
</dbReference>
<keyword evidence="4" id="KW-0862">Zinc</keyword>
<dbReference type="PROSITE" id="PS50014">
    <property type="entry name" value="BROMODOMAIN_2"/>
    <property type="match status" value="1"/>
</dbReference>
<evidence type="ECO:0000256" key="5">
    <source>
        <dbReference type="ARBA" id="ARBA00023117"/>
    </source>
</evidence>
<evidence type="ECO:0000259" key="10">
    <source>
        <dbReference type="PROSITE" id="PS50016"/>
    </source>
</evidence>
<dbReference type="Pfam" id="PF01342">
    <property type="entry name" value="SAND"/>
    <property type="match status" value="3"/>
</dbReference>
<name>A0AAD5ATD0_SILAS</name>
<reference evidence="13" key="1">
    <citation type="submission" date="2018-07" db="EMBL/GenBank/DDBJ databases">
        <title>Comparative genomics of catfishes provides insights into carnivory and benthic adaptation.</title>
        <authorList>
            <person name="Zhang Y."/>
            <person name="Wang D."/>
            <person name="Peng Z."/>
            <person name="Zheng S."/>
            <person name="Shao F."/>
            <person name="Tao W."/>
        </authorList>
    </citation>
    <scope>NUCLEOTIDE SEQUENCE</scope>
    <source>
        <strain evidence="13">Chongqing</strain>
    </source>
</reference>
<dbReference type="PANTHER" id="PTHR46386">
    <property type="entry name" value="NUCLEAR BODY PROTEIN SP140"/>
    <property type="match status" value="1"/>
</dbReference>
<dbReference type="InterPro" id="IPR013083">
    <property type="entry name" value="Znf_RING/FYVE/PHD"/>
</dbReference>
<keyword evidence="3 7" id="KW-0863">Zinc-finger</keyword>
<dbReference type="Pfam" id="PF03172">
    <property type="entry name" value="HSR"/>
    <property type="match status" value="2"/>
</dbReference>
<dbReference type="PROSITE" id="PS51414">
    <property type="entry name" value="HSR"/>
    <property type="match status" value="1"/>
</dbReference>
<evidence type="ECO:0000259" key="9">
    <source>
        <dbReference type="PROSITE" id="PS50014"/>
    </source>
</evidence>
<feature type="region of interest" description="Disordered" evidence="8">
    <location>
        <begin position="304"/>
        <end position="360"/>
    </location>
</feature>
<dbReference type="PRINTS" id="PR00503">
    <property type="entry name" value="BROMODOMAIN"/>
</dbReference>
<evidence type="ECO:0000256" key="1">
    <source>
        <dbReference type="ARBA" id="ARBA00022553"/>
    </source>
</evidence>
<dbReference type="SMART" id="SM00258">
    <property type="entry name" value="SAND"/>
    <property type="match status" value="3"/>
</dbReference>
<evidence type="ECO:0000313" key="14">
    <source>
        <dbReference type="Proteomes" id="UP001205998"/>
    </source>
</evidence>
<dbReference type="InterPro" id="IPR004865">
    <property type="entry name" value="HSR_dom"/>
</dbReference>
<dbReference type="PROSITE" id="PS50864">
    <property type="entry name" value="SAND"/>
    <property type="match status" value="3"/>
</dbReference>
<dbReference type="AlphaFoldDB" id="A0AAD5ATD0"/>
<feature type="compositionally biased region" description="Basic and acidic residues" evidence="8">
    <location>
        <begin position="304"/>
        <end position="324"/>
    </location>
</feature>
<evidence type="ECO:0000259" key="12">
    <source>
        <dbReference type="PROSITE" id="PS51414"/>
    </source>
</evidence>
<feature type="domain" description="SAND" evidence="11">
    <location>
        <begin position="362"/>
        <end position="437"/>
    </location>
</feature>
<dbReference type="SUPFAM" id="SSF63763">
    <property type="entry name" value="SAND domain-like"/>
    <property type="match status" value="3"/>
</dbReference>
<gene>
    <name evidence="13" type="ORF">C0J50_18822</name>
</gene>
<comment type="caution">
    <text evidence="13">The sequence shown here is derived from an EMBL/GenBank/DDBJ whole genome shotgun (WGS) entry which is preliminary data.</text>
</comment>
<dbReference type="PROSITE" id="PS50016">
    <property type="entry name" value="ZF_PHD_2"/>
    <property type="match status" value="1"/>
</dbReference>
<dbReference type="InterPro" id="IPR001965">
    <property type="entry name" value="Znf_PHD"/>
</dbReference>
<dbReference type="EMBL" id="MU551630">
    <property type="protein sequence ID" value="KAI5621765.1"/>
    <property type="molecule type" value="Genomic_DNA"/>
</dbReference>
<accession>A0AAD5ATD0</accession>
<dbReference type="InterPro" id="IPR036427">
    <property type="entry name" value="Bromodomain-like_sf"/>
</dbReference>
<dbReference type="InterPro" id="IPR011011">
    <property type="entry name" value="Znf_FYVE_PHD"/>
</dbReference>
<keyword evidence="1" id="KW-0597">Phosphoprotein</keyword>
<evidence type="ECO:0000313" key="13">
    <source>
        <dbReference type="EMBL" id="KAI5621765.1"/>
    </source>
</evidence>
<feature type="compositionally biased region" description="Basic and acidic residues" evidence="8">
    <location>
        <begin position="455"/>
        <end position="469"/>
    </location>
</feature>
<dbReference type="Pfam" id="PF00628">
    <property type="entry name" value="PHD"/>
    <property type="match status" value="1"/>
</dbReference>
<dbReference type="Gene3D" id="3.30.40.10">
    <property type="entry name" value="Zinc/RING finger domain, C3HC4 (zinc finger)"/>
    <property type="match status" value="1"/>
</dbReference>
<dbReference type="CDD" id="cd15541">
    <property type="entry name" value="PHD_TIF1_like"/>
    <property type="match status" value="1"/>
</dbReference>
<dbReference type="SMART" id="SM00249">
    <property type="entry name" value="PHD"/>
    <property type="match status" value="1"/>
</dbReference>
<dbReference type="GO" id="GO:0000981">
    <property type="term" value="F:DNA-binding transcription factor activity, RNA polymerase II-specific"/>
    <property type="evidence" value="ECO:0007669"/>
    <property type="project" value="TreeGrafter"/>
</dbReference>
<feature type="domain" description="SAND" evidence="11">
    <location>
        <begin position="139"/>
        <end position="222"/>
    </location>
</feature>
<keyword evidence="14" id="KW-1185">Reference proteome</keyword>
<dbReference type="InterPro" id="IPR019787">
    <property type="entry name" value="Znf_PHD-finger"/>
</dbReference>
<feature type="compositionally biased region" description="Basic residues" evidence="8">
    <location>
        <begin position="325"/>
        <end position="338"/>
    </location>
</feature>
<dbReference type="Gene3D" id="1.20.920.10">
    <property type="entry name" value="Bromodomain-like"/>
    <property type="match status" value="1"/>
</dbReference>
<dbReference type="Gene3D" id="3.10.390.10">
    <property type="entry name" value="SAND domain-like"/>
    <property type="match status" value="3"/>
</dbReference>
<organism evidence="13 14">
    <name type="scientific">Silurus asotus</name>
    <name type="common">Amur catfish</name>
    <name type="synonym">Parasilurus asotus</name>
    <dbReference type="NCBI Taxonomy" id="30991"/>
    <lineage>
        <taxon>Eukaryota</taxon>
        <taxon>Metazoa</taxon>
        <taxon>Chordata</taxon>
        <taxon>Craniata</taxon>
        <taxon>Vertebrata</taxon>
        <taxon>Euteleostomi</taxon>
        <taxon>Actinopterygii</taxon>
        <taxon>Neopterygii</taxon>
        <taxon>Teleostei</taxon>
        <taxon>Ostariophysi</taxon>
        <taxon>Siluriformes</taxon>
        <taxon>Siluridae</taxon>
        <taxon>Silurus</taxon>
    </lineage>
</organism>
<feature type="domain" description="SAND" evidence="11">
    <location>
        <begin position="486"/>
        <end position="568"/>
    </location>
</feature>
<dbReference type="CDD" id="cd04369">
    <property type="entry name" value="Bromodomain"/>
    <property type="match status" value="1"/>
</dbReference>
<evidence type="ECO:0000256" key="8">
    <source>
        <dbReference type="SAM" id="MobiDB-lite"/>
    </source>
</evidence>
<feature type="domain" description="Bromo" evidence="9">
    <location>
        <begin position="688"/>
        <end position="736"/>
    </location>
</feature>
<dbReference type="GO" id="GO:0005634">
    <property type="term" value="C:nucleus"/>
    <property type="evidence" value="ECO:0007669"/>
    <property type="project" value="InterPro"/>
</dbReference>
<feature type="domain" description="HSR" evidence="12">
    <location>
        <begin position="185"/>
        <end position="302"/>
    </location>
</feature>
<dbReference type="GO" id="GO:0003677">
    <property type="term" value="F:DNA binding"/>
    <property type="evidence" value="ECO:0007669"/>
    <property type="project" value="InterPro"/>
</dbReference>
<evidence type="ECO:0000256" key="2">
    <source>
        <dbReference type="ARBA" id="ARBA00022723"/>
    </source>
</evidence>
<keyword evidence="2" id="KW-0479">Metal-binding</keyword>
<dbReference type="InterPro" id="IPR010919">
    <property type="entry name" value="SAND-like_dom_sf"/>
</dbReference>